<feature type="region of interest" description="Disordered" evidence="2">
    <location>
        <begin position="129"/>
        <end position="169"/>
    </location>
</feature>
<dbReference type="Gramene" id="AET3Gv20919700.2">
    <property type="protein sequence ID" value="AET3Gv20919700.2"/>
    <property type="gene ID" value="AET3Gv20919700"/>
</dbReference>
<dbReference type="GO" id="GO:0006520">
    <property type="term" value="P:amino acid metabolic process"/>
    <property type="evidence" value="ECO:0007669"/>
    <property type="project" value="InterPro"/>
</dbReference>
<reference evidence="3" key="5">
    <citation type="journal article" date="2021" name="G3 (Bethesda)">
        <title>Aegilops tauschii genome assembly Aet v5.0 features greater sequence contiguity and improved annotation.</title>
        <authorList>
            <person name="Wang L."/>
            <person name="Zhu T."/>
            <person name="Rodriguez J.C."/>
            <person name="Deal K.R."/>
            <person name="Dubcovsky J."/>
            <person name="McGuire P.E."/>
            <person name="Lux T."/>
            <person name="Spannagl M."/>
            <person name="Mayer K.F.X."/>
            <person name="Baldrich P."/>
            <person name="Meyers B.C."/>
            <person name="Huo N."/>
            <person name="Gu Y.Q."/>
            <person name="Zhou H."/>
            <person name="Devos K.M."/>
            <person name="Bennetzen J.L."/>
            <person name="Unver T."/>
            <person name="Budak H."/>
            <person name="Gulick P.J."/>
            <person name="Galiba G."/>
            <person name="Kalapos B."/>
            <person name="Nelson D.R."/>
            <person name="Li P."/>
            <person name="You F.M."/>
            <person name="Luo M.C."/>
            <person name="Dvorak J."/>
        </authorList>
    </citation>
    <scope>NUCLEOTIDE SEQUENCE [LARGE SCALE GENOMIC DNA]</scope>
    <source>
        <strain evidence="3">cv. AL8/78</strain>
    </source>
</reference>
<accession>A0A453G8W8</accession>
<dbReference type="PANTHER" id="PTHR11999:SF70">
    <property type="entry name" value="MIP05841P"/>
    <property type="match status" value="1"/>
</dbReference>
<dbReference type="GO" id="GO:0016831">
    <property type="term" value="F:carboxy-lyase activity"/>
    <property type="evidence" value="ECO:0007669"/>
    <property type="project" value="UniProtKB-KW"/>
</dbReference>
<dbReference type="SUPFAM" id="SSF53383">
    <property type="entry name" value="PLP-dependent transferases"/>
    <property type="match status" value="1"/>
</dbReference>
<keyword evidence="1" id="KW-0456">Lyase</keyword>
<reference evidence="3" key="3">
    <citation type="journal article" date="2017" name="Nature">
        <title>Genome sequence of the progenitor of the wheat D genome Aegilops tauschii.</title>
        <authorList>
            <person name="Luo M.C."/>
            <person name="Gu Y.Q."/>
            <person name="Puiu D."/>
            <person name="Wang H."/>
            <person name="Twardziok S.O."/>
            <person name="Deal K.R."/>
            <person name="Huo N."/>
            <person name="Zhu T."/>
            <person name="Wang L."/>
            <person name="Wang Y."/>
            <person name="McGuire P.E."/>
            <person name="Liu S."/>
            <person name="Long H."/>
            <person name="Ramasamy R.K."/>
            <person name="Rodriguez J.C."/>
            <person name="Van S.L."/>
            <person name="Yuan L."/>
            <person name="Wang Z."/>
            <person name="Xia Z."/>
            <person name="Xiao L."/>
            <person name="Anderson O.D."/>
            <person name="Ouyang S."/>
            <person name="Liang Y."/>
            <person name="Zimin A.V."/>
            <person name="Pertea G."/>
            <person name="Qi P."/>
            <person name="Bennetzen J.L."/>
            <person name="Dai X."/>
            <person name="Dawson M.W."/>
            <person name="Muller H.G."/>
            <person name="Kugler K."/>
            <person name="Rivarola-Duarte L."/>
            <person name="Spannagl M."/>
            <person name="Mayer K.F.X."/>
            <person name="Lu F.H."/>
            <person name="Bevan M.W."/>
            <person name="Leroy P."/>
            <person name="Li P."/>
            <person name="You F.M."/>
            <person name="Sun Q."/>
            <person name="Liu Z."/>
            <person name="Lyons E."/>
            <person name="Wicker T."/>
            <person name="Salzberg S.L."/>
            <person name="Devos K.M."/>
            <person name="Dvorak J."/>
        </authorList>
    </citation>
    <scope>NUCLEOTIDE SEQUENCE [LARGE SCALE GENOMIC DNA]</scope>
    <source>
        <strain evidence="3">cv. AL8/78</strain>
    </source>
</reference>
<reference evidence="4" key="1">
    <citation type="journal article" date="2014" name="Science">
        <title>Ancient hybridizations among the ancestral genomes of bread wheat.</title>
        <authorList>
            <consortium name="International Wheat Genome Sequencing Consortium,"/>
            <person name="Marcussen T."/>
            <person name="Sandve S.R."/>
            <person name="Heier L."/>
            <person name="Spannagl M."/>
            <person name="Pfeifer M."/>
            <person name="Jakobsen K.S."/>
            <person name="Wulff B.B."/>
            <person name="Steuernagel B."/>
            <person name="Mayer K.F."/>
            <person name="Olsen O.A."/>
        </authorList>
    </citation>
    <scope>NUCLEOTIDE SEQUENCE [LARGE SCALE GENOMIC DNA]</scope>
    <source>
        <strain evidence="4">cv. AL8/78</strain>
    </source>
</reference>
<evidence type="ECO:0000313" key="3">
    <source>
        <dbReference type="EnsemblPlants" id="AET3Gv20919700.2"/>
    </source>
</evidence>
<evidence type="ECO:0000256" key="2">
    <source>
        <dbReference type="SAM" id="MobiDB-lite"/>
    </source>
</evidence>
<dbReference type="EnsemblPlants" id="AET3Gv20919700.2">
    <property type="protein sequence ID" value="AET3Gv20919700.2"/>
    <property type="gene ID" value="AET3Gv20919700"/>
</dbReference>
<reference evidence="3" key="4">
    <citation type="submission" date="2019-03" db="UniProtKB">
        <authorList>
            <consortium name="EnsemblPlants"/>
        </authorList>
    </citation>
    <scope>IDENTIFICATION</scope>
</reference>
<evidence type="ECO:0000256" key="1">
    <source>
        <dbReference type="ARBA" id="ARBA00022793"/>
    </source>
</evidence>
<sequence>MFSLFRLQIATTWTKSSQRPSPTTMTATSVLSPSSFDCRDGSGTGNGDDGGWSMRPMDAEQLRECGHRMVDFIADYYKSIETFSVLSQVQPGYLNELLPDLAPNRPDTLEVWMPFLMIYERRRTLSLPHRHPRGGRGGRPDLLRSAPSPSLLPLAAAGGHGRAKPGLRRRRRGFLRPLARVVRRGPDPPGLGAG</sequence>
<dbReference type="PANTHER" id="PTHR11999">
    <property type="entry name" value="GROUP II PYRIDOXAL-5-PHOSPHATE DECARBOXYLASE"/>
    <property type="match status" value="1"/>
</dbReference>
<dbReference type="PRINTS" id="PR00800">
    <property type="entry name" value="YHDCRBOXLASE"/>
</dbReference>
<feature type="compositionally biased region" description="Polar residues" evidence="2">
    <location>
        <begin position="16"/>
        <end position="35"/>
    </location>
</feature>
<dbReference type="InterPro" id="IPR010977">
    <property type="entry name" value="Aromatic_deC"/>
</dbReference>
<reference evidence="4" key="2">
    <citation type="journal article" date="2017" name="Nat. Plants">
        <title>The Aegilops tauschii genome reveals multiple impacts of transposons.</title>
        <authorList>
            <person name="Zhao G."/>
            <person name="Zou C."/>
            <person name="Li K."/>
            <person name="Wang K."/>
            <person name="Li T."/>
            <person name="Gao L."/>
            <person name="Zhang X."/>
            <person name="Wang H."/>
            <person name="Yang Z."/>
            <person name="Liu X."/>
            <person name="Jiang W."/>
            <person name="Mao L."/>
            <person name="Kong X."/>
            <person name="Jiao Y."/>
            <person name="Jia J."/>
        </authorList>
    </citation>
    <scope>NUCLEOTIDE SEQUENCE [LARGE SCALE GENOMIC DNA]</scope>
    <source>
        <strain evidence="4">cv. AL8/78</strain>
    </source>
</reference>
<proteinExistence type="predicted"/>
<protein>
    <submittedName>
        <fullName evidence="3">Uncharacterized protein</fullName>
    </submittedName>
</protein>
<dbReference type="Proteomes" id="UP000015105">
    <property type="component" value="Chromosome 3D"/>
</dbReference>
<feature type="region of interest" description="Disordered" evidence="2">
    <location>
        <begin position="16"/>
        <end position="54"/>
    </location>
</feature>
<dbReference type="AlphaFoldDB" id="A0A453G8W8"/>
<feature type="compositionally biased region" description="Low complexity" evidence="2">
    <location>
        <begin position="143"/>
        <end position="157"/>
    </location>
</feature>
<evidence type="ECO:0000313" key="4">
    <source>
        <dbReference type="Proteomes" id="UP000015105"/>
    </source>
</evidence>
<keyword evidence="1" id="KW-0210">Decarboxylase</keyword>
<dbReference type="Gene3D" id="1.20.1340.10">
    <property type="entry name" value="dopa decarboxylase, N-terminal domain"/>
    <property type="match status" value="1"/>
</dbReference>
<dbReference type="GO" id="GO:0005737">
    <property type="term" value="C:cytoplasm"/>
    <property type="evidence" value="ECO:0007669"/>
    <property type="project" value="TreeGrafter"/>
</dbReference>
<name>A0A453G8W8_AEGTS</name>
<organism evidence="3 4">
    <name type="scientific">Aegilops tauschii subsp. strangulata</name>
    <name type="common">Goatgrass</name>
    <dbReference type="NCBI Taxonomy" id="200361"/>
    <lineage>
        <taxon>Eukaryota</taxon>
        <taxon>Viridiplantae</taxon>
        <taxon>Streptophyta</taxon>
        <taxon>Embryophyta</taxon>
        <taxon>Tracheophyta</taxon>
        <taxon>Spermatophyta</taxon>
        <taxon>Magnoliopsida</taxon>
        <taxon>Liliopsida</taxon>
        <taxon>Poales</taxon>
        <taxon>Poaceae</taxon>
        <taxon>BOP clade</taxon>
        <taxon>Pooideae</taxon>
        <taxon>Triticodae</taxon>
        <taxon>Triticeae</taxon>
        <taxon>Triticinae</taxon>
        <taxon>Aegilops</taxon>
    </lineage>
</organism>
<dbReference type="InterPro" id="IPR015424">
    <property type="entry name" value="PyrdxlP-dep_Trfase"/>
</dbReference>
<keyword evidence="4" id="KW-1185">Reference proteome</keyword>